<dbReference type="GO" id="GO:0004862">
    <property type="term" value="F:cAMP-dependent protein kinase inhibitor activity"/>
    <property type="evidence" value="ECO:0007669"/>
    <property type="project" value="TreeGrafter"/>
</dbReference>
<name>A0AAU9KBB4_9CILI</name>
<dbReference type="PANTHER" id="PTHR11635">
    <property type="entry name" value="CAMP-DEPENDENT PROTEIN KINASE REGULATORY CHAIN"/>
    <property type="match status" value="1"/>
</dbReference>
<dbReference type="InterPro" id="IPR050503">
    <property type="entry name" value="cAMP-dep_PK_reg_su-like"/>
</dbReference>
<reference evidence="3" key="1">
    <citation type="submission" date="2021-09" db="EMBL/GenBank/DDBJ databases">
        <authorList>
            <consortium name="AG Swart"/>
            <person name="Singh M."/>
            <person name="Singh A."/>
            <person name="Seah K."/>
            <person name="Emmerich C."/>
        </authorList>
    </citation>
    <scope>NUCLEOTIDE SEQUENCE</scope>
    <source>
        <strain evidence="3">ATCC30299</strain>
    </source>
</reference>
<dbReference type="Proteomes" id="UP001162131">
    <property type="component" value="Unassembled WGS sequence"/>
</dbReference>
<dbReference type="InterPro" id="IPR000595">
    <property type="entry name" value="cNMP-bd_dom"/>
</dbReference>
<dbReference type="SUPFAM" id="SSF51206">
    <property type="entry name" value="cAMP-binding domain-like"/>
    <property type="match status" value="2"/>
</dbReference>
<feature type="domain" description="Cyclic nucleotide-binding" evidence="2">
    <location>
        <begin position="202"/>
        <end position="317"/>
    </location>
</feature>
<dbReference type="AlphaFoldDB" id="A0AAU9KBB4"/>
<dbReference type="PROSITE" id="PS50042">
    <property type="entry name" value="CNMP_BINDING_3"/>
    <property type="match status" value="2"/>
</dbReference>
<protein>
    <recommendedName>
        <fullName evidence="2">Cyclic nucleotide-binding domain-containing protein</fullName>
    </recommendedName>
</protein>
<dbReference type="PANTHER" id="PTHR11635:SF166">
    <property type="entry name" value="CYCLIC NUCLEOTIDE-BINDING DOMAIN-CONTAINING PROTEIN"/>
    <property type="match status" value="1"/>
</dbReference>
<dbReference type="GO" id="GO:0005829">
    <property type="term" value="C:cytosol"/>
    <property type="evidence" value="ECO:0007669"/>
    <property type="project" value="TreeGrafter"/>
</dbReference>
<evidence type="ECO:0000313" key="3">
    <source>
        <dbReference type="EMBL" id="CAG9334555.1"/>
    </source>
</evidence>
<dbReference type="EMBL" id="CAJZBQ010000058">
    <property type="protein sequence ID" value="CAG9334555.1"/>
    <property type="molecule type" value="Genomic_DNA"/>
</dbReference>
<dbReference type="InterPro" id="IPR014710">
    <property type="entry name" value="RmlC-like_jellyroll"/>
</dbReference>
<dbReference type="GO" id="GO:0034236">
    <property type="term" value="F:protein kinase A catalytic subunit binding"/>
    <property type="evidence" value="ECO:0007669"/>
    <property type="project" value="TreeGrafter"/>
</dbReference>
<sequence length="542" mass="63332">MNKSNEYKKSQTLKPIEYRRASQPLSPLRAKQYQIVNPFQRNLSAVTKLKRRPYNSIAQDKEQLKAFKNLSSDEISKSFSNSDEKHRMTPLNFTKTKCISASEQNLSYTKTNTNASKNILKSDSWIKIEDMAKSRRNSFNPPLTFKKIIPEWLLSRSDFYATYMKMKQQVGLDLGEVCSSAPSERTEDEKEALIKWVSNTRFFSAIPKVIVQETCDKFSVLEFSPGAQIIKKDDIADCMYLIYFGMVGIYVDGIRIGQRSQGESLGETALDNIKLRSADAFSETNVVLFKLKKIDYEHIILNLKKLEKHEYTKFIMTIPFFQRWSFIKVQNLSNLLIQSVYNPGDVIYEKGDQSATFYIIKEGSIQLQTYTHLEWQNKWPVGSRQWKLRKITNKFIYPLKTLLKGEFFGESEIISNCTRETRAVALEHSICLVLNKDEFLELFPPRELEILKQRSVLRMPSKQEMEMKIKQEMYSNEEKEHILLEAMRLGHGFEKGREFLLDARSKKLRGWYSSLKQRTRQQRAKIQSKIIDQKEENLNMSM</sequence>
<evidence type="ECO:0000256" key="1">
    <source>
        <dbReference type="SAM" id="MobiDB-lite"/>
    </source>
</evidence>
<dbReference type="CDD" id="cd00038">
    <property type="entry name" value="CAP_ED"/>
    <property type="match status" value="2"/>
</dbReference>
<dbReference type="Pfam" id="PF00027">
    <property type="entry name" value="cNMP_binding"/>
    <property type="match status" value="2"/>
</dbReference>
<comment type="caution">
    <text evidence="3">The sequence shown here is derived from an EMBL/GenBank/DDBJ whole genome shotgun (WGS) entry which is preliminary data.</text>
</comment>
<organism evidence="3 4">
    <name type="scientific">Blepharisma stoltei</name>
    <dbReference type="NCBI Taxonomy" id="1481888"/>
    <lineage>
        <taxon>Eukaryota</taxon>
        <taxon>Sar</taxon>
        <taxon>Alveolata</taxon>
        <taxon>Ciliophora</taxon>
        <taxon>Postciliodesmatophora</taxon>
        <taxon>Heterotrichea</taxon>
        <taxon>Heterotrichida</taxon>
        <taxon>Blepharismidae</taxon>
        <taxon>Blepharisma</taxon>
    </lineage>
</organism>
<dbReference type="GO" id="GO:0030552">
    <property type="term" value="F:cAMP binding"/>
    <property type="evidence" value="ECO:0007669"/>
    <property type="project" value="TreeGrafter"/>
</dbReference>
<proteinExistence type="predicted"/>
<dbReference type="Gene3D" id="2.60.120.10">
    <property type="entry name" value="Jelly Rolls"/>
    <property type="match status" value="2"/>
</dbReference>
<evidence type="ECO:0000313" key="4">
    <source>
        <dbReference type="Proteomes" id="UP001162131"/>
    </source>
</evidence>
<dbReference type="SMART" id="SM00100">
    <property type="entry name" value="cNMP"/>
    <property type="match status" value="2"/>
</dbReference>
<accession>A0AAU9KBB4</accession>
<feature type="region of interest" description="Disordered" evidence="1">
    <location>
        <begin position="1"/>
        <end position="20"/>
    </location>
</feature>
<keyword evidence="4" id="KW-1185">Reference proteome</keyword>
<feature type="domain" description="Cyclic nucleotide-binding" evidence="2">
    <location>
        <begin position="320"/>
        <end position="443"/>
    </location>
</feature>
<gene>
    <name evidence="3" type="ORF">BSTOLATCC_MIC61167</name>
</gene>
<dbReference type="GO" id="GO:0005952">
    <property type="term" value="C:cAMP-dependent protein kinase complex"/>
    <property type="evidence" value="ECO:0007669"/>
    <property type="project" value="InterPro"/>
</dbReference>
<evidence type="ECO:0000259" key="2">
    <source>
        <dbReference type="PROSITE" id="PS50042"/>
    </source>
</evidence>
<dbReference type="InterPro" id="IPR018490">
    <property type="entry name" value="cNMP-bd_dom_sf"/>
</dbReference>